<dbReference type="AlphaFoldDB" id="A0A095VC04"/>
<feature type="active site" description="Proton acceptor" evidence="11">
    <location>
        <position position="271"/>
    </location>
</feature>
<feature type="binding site" evidence="11">
    <location>
        <position position="95"/>
    </location>
    <ligand>
        <name>ATP</name>
        <dbReference type="ChEBI" id="CHEBI:30616"/>
    </ligand>
</feature>
<evidence type="ECO:0000256" key="10">
    <source>
        <dbReference type="ARBA" id="ARBA00023264"/>
    </source>
</evidence>
<dbReference type="NCBIfam" id="TIGR03702">
    <property type="entry name" value="lip_kinase_YegS"/>
    <property type="match status" value="1"/>
</dbReference>
<keyword evidence="11" id="KW-0963">Cytoplasm</keyword>
<evidence type="ECO:0000256" key="7">
    <source>
        <dbReference type="ARBA" id="ARBA00022842"/>
    </source>
</evidence>
<dbReference type="InterPro" id="IPR005218">
    <property type="entry name" value="Diacylglycerol/lipid_kinase"/>
</dbReference>
<dbReference type="STRING" id="642227.HA49_15800"/>
<evidence type="ECO:0000256" key="6">
    <source>
        <dbReference type="ARBA" id="ARBA00022840"/>
    </source>
</evidence>
<feature type="domain" description="DAGKc" evidence="12">
    <location>
        <begin position="2"/>
        <end position="134"/>
    </location>
</feature>
<evidence type="ECO:0000256" key="9">
    <source>
        <dbReference type="ARBA" id="ARBA00023209"/>
    </source>
</evidence>
<dbReference type="SUPFAM" id="SSF111331">
    <property type="entry name" value="NAD kinase/diacylglycerol kinase-like"/>
    <property type="match status" value="1"/>
</dbReference>
<keyword evidence="7 11" id="KW-0460">Magnesium</keyword>
<organism evidence="13 14">
    <name type="scientific">Tatumella morbirosei</name>
    <dbReference type="NCBI Taxonomy" id="642227"/>
    <lineage>
        <taxon>Bacteria</taxon>
        <taxon>Pseudomonadati</taxon>
        <taxon>Pseudomonadota</taxon>
        <taxon>Gammaproteobacteria</taxon>
        <taxon>Enterobacterales</taxon>
        <taxon>Erwiniaceae</taxon>
        <taxon>Tatumella</taxon>
    </lineage>
</organism>
<protein>
    <recommendedName>
        <fullName evidence="11">Probable lipid kinase YegS-like</fullName>
        <ecNumber evidence="11">2.7.1.-</ecNumber>
    </recommendedName>
</protein>
<accession>A0A095VC04</accession>
<dbReference type="SMART" id="SM00046">
    <property type="entry name" value="DAGKc"/>
    <property type="match status" value="1"/>
</dbReference>
<keyword evidence="14" id="KW-1185">Reference proteome</keyword>
<feature type="binding site" evidence="11">
    <location>
        <position position="218"/>
    </location>
    <ligand>
        <name>Mg(2+)</name>
        <dbReference type="ChEBI" id="CHEBI:18420"/>
    </ligand>
</feature>
<keyword evidence="10 11" id="KW-1208">Phospholipid metabolism</keyword>
<evidence type="ECO:0000313" key="13">
    <source>
        <dbReference type="EMBL" id="KGD72215.1"/>
    </source>
</evidence>
<dbReference type="GO" id="GO:0001727">
    <property type="term" value="F:lipid kinase activity"/>
    <property type="evidence" value="ECO:0007669"/>
    <property type="project" value="UniProtKB-UniRule"/>
</dbReference>
<dbReference type="InterPro" id="IPR022433">
    <property type="entry name" value="Lip_kinase_YegS"/>
</dbReference>
<comment type="cofactor">
    <cofactor evidence="11">
        <name>Mg(2+)</name>
        <dbReference type="ChEBI" id="CHEBI:18420"/>
    </cofactor>
    <cofactor evidence="11">
        <name>Ca(2+)</name>
        <dbReference type="ChEBI" id="CHEBI:29108"/>
    </cofactor>
    <text evidence="11">Binds 1 Mg(2+) ion per subunit. Ca(2+) may be able to substitute.</text>
</comment>
<dbReference type="PROSITE" id="PS50146">
    <property type="entry name" value="DAGK"/>
    <property type="match status" value="1"/>
</dbReference>
<evidence type="ECO:0000256" key="2">
    <source>
        <dbReference type="ARBA" id="ARBA00022679"/>
    </source>
</evidence>
<dbReference type="GO" id="GO:0000287">
    <property type="term" value="F:magnesium ion binding"/>
    <property type="evidence" value="ECO:0007669"/>
    <property type="project" value="UniProtKB-UniRule"/>
</dbReference>
<dbReference type="EC" id="2.7.1.-" evidence="11"/>
<comment type="caution">
    <text evidence="13">The sequence shown here is derived from an EMBL/GenBank/DDBJ whole genome shotgun (WGS) entry which is preliminary data.</text>
</comment>
<evidence type="ECO:0000256" key="5">
    <source>
        <dbReference type="ARBA" id="ARBA00022777"/>
    </source>
</evidence>
<dbReference type="eggNOG" id="COG1597">
    <property type="taxonomic scope" value="Bacteria"/>
</dbReference>
<dbReference type="Pfam" id="PF00781">
    <property type="entry name" value="DAGK_cat"/>
    <property type="match status" value="1"/>
</dbReference>
<dbReference type="InterPro" id="IPR050187">
    <property type="entry name" value="Lipid_Phosphate_FormReg"/>
</dbReference>
<evidence type="ECO:0000256" key="3">
    <source>
        <dbReference type="ARBA" id="ARBA00022723"/>
    </source>
</evidence>
<keyword evidence="6 11" id="KW-0067">ATP-binding</keyword>
<keyword evidence="3 11" id="KW-0479">Metal-binding</keyword>
<dbReference type="PANTHER" id="PTHR12358:SF106">
    <property type="entry name" value="LIPID KINASE YEGS"/>
    <property type="match status" value="1"/>
</dbReference>
<dbReference type="GO" id="GO:0005737">
    <property type="term" value="C:cytoplasm"/>
    <property type="evidence" value="ECO:0007669"/>
    <property type="project" value="UniProtKB-SubCell"/>
</dbReference>
<sequence length="307" mass="33201">MKLSSKAMIMVNGKSASVEPLRQAVYRLRSEGHQIEVRVTWEHGDISRFLDEASAIHADTVIAAGGDGTINELTTALARLPLHTRPTLGILPLGTANDFARSATIPESLEAALRLALQGEVTAVDLVRVNGQRYFINMATGGFGTRITTETPDKLKAALGGMSYVVHGLLRMDTLQPDRCEIISDDFSWQGDALVIGIGNARQAGGGQQLCPTALIDDGILDISIVTAEQWLPSLLHNLAGTPGNPGVIAGRCRQLEIRARHNMTFNLDGEPLQGNHFRFELLPKAVNCRLPEYCPLLSANTAQFTE</sequence>
<dbReference type="HAMAP" id="MF_01377">
    <property type="entry name" value="YegS"/>
    <property type="match status" value="1"/>
</dbReference>
<feature type="binding site" evidence="11">
    <location>
        <position position="215"/>
    </location>
    <ligand>
        <name>Mg(2+)</name>
        <dbReference type="ChEBI" id="CHEBI:18420"/>
    </ligand>
</feature>
<dbReference type="GO" id="GO:0005524">
    <property type="term" value="F:ATP binding"/>
    <property type="evidence" value="ECO:0007669"/>
    <property type="project" value="UniProtKB-UniRule"/>
</dbReference>
<evidence type="ECO:0000259" key="12">
    <source>
        <dbReference type="PROSITE" id="PS50146"/>
    </source>
</evidence>
<feature type="binding site" evidence="11">
    <location>
        <position position="40"/>
    </location>
    <ligand>
        <name>ATP</name>
        <dbReference type="ChEBI" id="CHEBI:30616"/>
    </ligand>
</feature>
<dbReference type="EMBL" id="JPKR02000003">
    <property type="protein sequence ID" value="KGD72215.1"/>
    <property type="molecule type" value="Genomic_DNA"/>
</dbReference>
<comment type="similarity">
    <text evidence="11">Belongs to the diacylglycerol/lipid kinase family. YegS lipid kinase subfamily.</text>
</comment>
<evidence type="ECO:0000256" key="11">
    <source>
        <dbReference type="HAMAP-Rule" id="MF_01377"/>
    </source>
</evidence>
<dbReference type="PANTHER" id="PTHR12358">
    <property type="entry name" value="SPHINGOSINE KINASE"/>
    <property type="match status" value="1"/>
</dbReference>
<keyword evidence="5 11" id="KW-0418">Kinase</keyword>
<reference evidence="13" key="1">
    <citation type="submission" date="2014-12" db="EMBL/GenBank/DDBJ databases">
        <title>The draft genome of the Tatumella morbirosei type strain, LMG23360T isolated from pineapple rot.</title>
        <authorList>
            <person name="Smits T.H."/>
            <person name="Palmer M."/>
            <person name="Venter S.N."/>
            <person name="Duffy B."/>
            <person name="Steenkamp E.T."/>
            <person name="Chan W.Y."/>
            <person name="Coutinho T.A."/>
            <person name="Coetzee M.P."/>
            <person name="De Maayer P."/>
        </authorList>
    </citation>
    <scope>NUCLEOTIDE SEQUENCE [LARGE SCALE GENOMIC DNA]</scope>
    <source>
        <strain evidence="13">LMG 23360</strain>
    </source>
</reference>
<dbReference type="Pfam" id="PF19279">
    <property type="entry name" value="YegS_C"/>
    <property type="match status" value="1"/>
</dbReference>
<evidence type="ECO:0000256" key="4">
    <source>
        <dbReference type="ARBA" id="ARBA00022741"/>
    </source>
</evidence>
<comment type="caution">
    <text evidence="11">Lacks conserved residue(s) required for the propagation of feature annotation.</text>
</comment>
<evidence type="ECO:0000256" key="8">
    <source>
        <dbReference type="ARBA" id="ARBA00023098"/>
    </source>
</evidence>
<feature type="binding site" evidence="11">
    <location>
        <begin position="66"/>
        <end position="72"/>
    </location>
    <ligand>
        <name>ATP</name>
        <dbReference type="ChEBI" id="CHEBI:30616"/>
    </ligand>
</feature>
<dbReference type="GO" id="GO:0008654">
    <property type="term" value="P:phospholipid biosynthetic process"/>
    <property type="evidence" value="ECO:0007669"/>
    <property type="project" value="UniProtKB-UniRule"/>
</dbReference>
<comment type="function">
    <text evidence="11">Probably phosphorylates lipids; the in vivo substrate is unknown.</text>
</comment>
<dbReference type="Proteomes" id="UP000029577">
    <property type="component" value="Unassembled WGS sequence"/>
</dbReference>
<dbReference type="NCBIfam" id="NF009602">
    <property type="entry name" value="PRK13054.1"/>
    <property type="match status" value="1"/>
</dbReference>
<keyword evidence="2 11" id="KW-0808">Transferase</keyword>
<dbReference type="InterPro" id="IPR017438">
    <property type="entry name" value="ATP-NAD_kinase_N"/>
</dbReference>
<dbReference type="Gene3D" id="3.40.50.10330">
    <property type="entry name" value="Probable inorganic polyphosphate/atp-NAD kinase, domain 1"/>
    <property type="match status" value="1"/>
</dbReference>
<name>A0A095VC04_9GAMM</name>
<keyword evidence="4 11" id="KW-0547">Nucleotide-binding</keyword>
<comment type="subcellular location">
    <subcellularLocation>
        <location evidence="11">Cytoplasm</location>
    </subcellularLocation>
</comment>
<keyword evidence="1 11" id="KW-0444">Lipid biosynthesis</keyword>
<keyword evidence="8 11" id="KW-0443">Lipid metabolism</keyword>
<keyword evidence="9 11" id="KW-0594">Phospholipid biosynthesis</keyword>
<dbReference type="NCBIfam" id="TIGR00147">
    <property type="entry name" value="YegS/Rv2252/BmrU family lipid kinase"/>
    <property type="match status" value="1"/>
</dbReference>
<dbReference type="GO" id="GO:0005886">
    <property type="term" value="C:plasma membrane"/>
    <property type="evidence" value="ECO:0007669"/>
    <property type="project" value="TreeGrafter"/>
</dbReference>
<gene>
    <name evidence="13" type="ORF">HA49_15800</name>
</gene>
<evidence type="ECO:0000313" key="14">
    <source>
        <dbReference type="Proteomes" id="UP000029577"/>
    </source>
</evidence>
<dbReference type="Gene3D" id="2.60.200.40">
    <property type="match status" value="1"/>
</dbReference>
<dbReference type="InterPro" id="IPR016064">
    <property type="entry name" value="NAD/diacylglycerol_kinase_sf"/>
</dbReference>
<dbReference type="InterPro" id="IPR001206">
    <property type="entry name" value="Diacylglycerol_kinase_cat_dom"/>
</dbReference>
<evidence type="ECO:0000256" key="1">
    <source>
        <dbReference type="ARBA" id="ARBA00022516"/>
    </source>
</evidence>
<dbReference type="RefSeq" id="WP_038021564.1">
    <property type="nucleotide sequence ID" value="NZ_JPKR02000003.1"/>
</dbReference>
<proteinExistence type="inferred from homology"/>
<dbReference type="OrthoDB" id="142078at2"/>
<dbReference type="InterPro" id="IPR045540">
    <property type="entry name" value="YegS/DAGK_C"/>
</dbReference>